<organism evidence="1 2">
    <name type="scientific">Paraburkholderia aspalathi</name>
    <dbReference type="NCBI Taxonomy" id="1324617"/>
    <lineage>
        <taxon>Bacteria</taxon>
        <taxon>Pseudomonadati</taxon>
        <taxon>Pseudomonadota</taxon>
        <taxon>Betaproteobacteria</taxon>
        <taxon>Burkholderiales</taxon>
        <taxon>Burkholderiaceae</taxon>
        <taxon>Paraburkholderia</taxon>
    </lineage>
</organism>
<dbReference type="Proteomes" id="UP000198844">
    <property type="component" value="Unassembled WGS sequence"/>
</dbReference>
<dbReference type="EMBL" id="FPBH01000003">
    <property type="protein sequence ID" value="SFT72542.1"/>
    <property type="molecule type" value="Genomic_DNA"/>
</dbReference>
<evidence type="ECO:0000313" key="1">
    <source>
        <dbReference type="EMBL" id="SFT72542.1"/>
    </source>
</evidence>
<dbReference type="RefSeq" id="WP_093633476.1">
    <property type="nucleotide sequence ID" value="NZ_FPBH01000003.1"/>
</dbReference>
<name>A0A1I7AC62_9BURK</name>
<gene>
    <name evidence="1" type="ORF">SAMN05192563_1003258</name>
</gene>
<protein>
    <submittedName>
        <fullName evidence="1">Uncharacterized protein</fullName>
    </submittedName>
</protein>
<evidence type="ECO:0000313" key="2">
    <source>
        <dbReference type="Proteomes" id="UP000198844"/>
    </source>
</evidence>
<sequence>MSTFDPTKRATLKSNRRGGHAITNALLRIEGETISYLDLSERFQVSEETIRLAVRKARGLKAGLSWTTLHLVMDAEVQTGIVPR</sequence>
<proteinExistence type="predicted"/>
<reference evidence="1 2" key="1">
    <citation type="submission" date="2016-10" db="EMBL/GenBank/DDBJ databases">
        <authorList>
            <person name="de Groot N.N."/>
        </authorList>
    </citation>
    <scope>NUCLEOTIDE SEQUENCE [LARGE SCALE GENOMIC DNA]</scope>
    <source>
        <strain evidence="1 2">LMG 27731</strain>
    </source>
</reference>
<dbReference type="AlphaFoldDB" id="A0A1I7AC62"/>
<accession>A0A1I7AC62</accession>